<evidence type="ECO:0000256" key="1">
    <source>
        <dbReference type="SAM" id="MobiDB-lite"/>
    </source>
</evidence>
<name>A0A1D3D319_9EIME</name>
<comment type="caution">
    <text evidence="2">The sequence shown here is derived from an EMBL/GenBank/DDBJ whole genome shotgun (WGS) entry which is preliminary data.</text>
</comment>
<accession>A0A1D3D319</accession>
<protein>
    <submittedName>
        <fullName evidence="2">Uncharacterized protein</fullName>
    </submittedName>
</protein>
<dbReference type="VEuPathDB" id="ToxoDB:cyc_02829"/>
<gene>
    <name evidence="2" type="ORF">cyc_02829</name>
</gene>
<dbReference type="Proteomes" id="UP000095192">
    <property type="component" value="Unassembled WGS sequence"/>
</dbReference>
<evidence type="ECO:0000313" key="2">
    <source>
        <dbReference type="EMBL" id="OEH77841.1"/>
    </source>
</evidence>
<feature type="compositionally biased region" description="Basic and acidic residues" evidence="1">
    <location>
        <begin position="67"/>
        <end position="81"/>
    </location>
</feature>
<reference evidence="2 3" key="1">
    <citation type="journal article" date="2016" name="BMC Genomics">
        <title>Comparative genomics reveals Cyclospora cayetanensis possesses coccidia-like metabolism and invasion components but unique surface antigens.</title>
        <authorList>
            <person name="Liu S."/>
            <person name="Wang L."/>
            <person name="Zheng H."/>
            <person name="Xu Z."/>
            <person name="Roellig D.M."/>
            <person name="Li N."/>
            <person name="Frace M.A."/>
            <person name="Tang K."/>
            <person name="Arrowood M.J."/>
            <person name="Moss D.M."/>
            <person name="Zhang L."/>
            <person name="Feng Y."/>
            <person name="Xiao L."/>
        </authorList>
    </citation>
    <scope>NUCLEOTIDE SEQUENCE [LARGE SCALE GENOMIC DNA]</scope>
    <source>
        <strain evidence="2 3">CHN_HEN01</strain>
    </source>
</reference>
<organism evidence="2 3">
    <name type="scientific">Cyclospora cayetanensis</name>
    <dbReference type="NCBI Taxonomy" id="88456"/>
    <lineage>
        <taxon>Eukaryota</taxon>
        <taxon>Sar</taxon>
        <taxon>Alveolata</taxon>
        <taxon>Apicomplexa</taxon>
        <taxon>Conoidasida</taxon>
        <taxon>Coccidia</taxon>
        <taxon>Eucoccidiorida</taxon>
        <taxon>Eimeriorina</taxon>
        <taxon>Eimeriidae</taxon>
        <taxon>Cyclospora</taxon>
    </lineage>
</organism>
<proteinExistence type="predicted"/>
<feature type="region of interest" description="Disordered" evidence="1">
    <location>
        <begin position="40"/>
        <end position="97"/>
    </location>
</feature>
<dbReference type="AlphaFoldDB" id="A0A1D3D319"/>
<dbReference type="InParanoid" id="A0A1D3D319"/>
<dbReference type="EMBL" id="JROU02000963">
    <property type="protein sequence ID" value="OEH77841.1"/>
    <property type="molecule type" value="Genomic_DNA"/>
</dbReference>
<evidence type="ECO:0000313" key="3">
    <source>
        <dbReference type="Proteomes" id="UP000095192"/>
    </source>
</evidence>
<keyword evidence="3" id="KW-1185">Reference proteome</keyword>
<feature type="region of interest" description="Disordered" evidence="1">
    <location>
        <begin position="201"/>
        <end position="224"/>
    </location>
</feature>
<feature type="compositionally biased region" description="Low complexity" evidence="1">
    <location>
        <begin position="50"/>
        <end position="65"/>
    </location>
</feature>
<sequence length="224" mass="25820">MHKRRRVGLCSLLELRGRPEVVLAFLRLFEDLNARGKELHLQREQRKKQQQAAAEADGQQDGAHAQQRREGEEQHQAKEKAAPPQSGEAADSDDTSDTLRACSFKDVAFLRKVYLSTIRRPRVHAKLAEIVTHWEEEHHALAKQQQLDDLRARRHAEREKWFAAKGMDLPFLEETARQLQLNAENVQSLQEFFKSPNFDLQAWLDEPPPGRLAKDPPVEQQEEG</sequence>